<keyword evidence="2" id="KW-0378">Hydrolase</keyword>
<dbReference type="PANTHER" id="PTHR43798">
    <property type="entry name" value="MONOACYLGLYCEROL LIPASE"/>
    <property type="match status" value="1"/>
</dbReference>
<gene>
    <name evidence="2" type="ORF">EJA19_11310</name>
</gene>
<dbReference type="Pfam" id="PF00561">
    <property type="entry name" value="Abhydrolase_1"/>
    <property type="match status" value="1"/>
</dbReference>
<dbReference type="InterPro" id="IPR000073">
    <property type="entry name" value="AB_hydrolase_1"/>
</dbReference>
<dbReference type="OrthoDB" id="5513277at2"/>
<organism evidence="2 3">
    <name type="scientific">Mangrovimonas spongiae</name>
    <dbReference type="NCBI Taxonomy" id="2494697"/>
    <lineage>
        <taxon>Bacteria</taxon>
        <taxon>Pseudomonadati</taxon>
        <taxon>Bacteroidota</taxon>
        <taxon>Flavobacteriia</taxon>
        <taxon>Flavobacteriales</taxon>
        <taxon>Flavobacteriaceae</taxon>
        <taxon>Mangrovimonas</taxon>
    </lineage>
</organism>
<evidence type="ECO:0000313" key="3">
    <source>
        <dbReference type="Proteomes" id="UP000270620"/>
    </source>
</evidence>
<name>A0A428JX00_9FLAO</name>
<proteinExistence type="predicted"/>
<dbReference type="InterPro" id="IPR050266">
    <property type="entry name" value="AB_hydrolase_sf"/>
</dbReference>
<sequence>MRKIIIPLVFFLLFNCNTIPDEFYKEPNYITNAKGKTKAYYNSYDKSLALWEVDYEEVYIPTTYGIAHVIISGSSFNEPLVLLHGMEASSTMWYPNAKALSKNYQLFAIDLLFEPGKSKKQKELDNIDLLFQWYEEVLQQLNLKKFHLAGASRGGWIATNLAIRNPSTIKSLTLLSPAQTFIWIPPSQDILTNIINAFSSDRAKMRRALKTMTVNIDNINEVYLNQYFLGKALEIDNQFVSAMQPFSKEELNKLSMPVLILVGDQDIINNEKSISYALENIPNAEGEIISPSGHFVSIDKKEVVNNKMKAFLNKN</sequence>
<dbReference type="AlphaFoldDB" id="A0A428JX00"/>
<feature type="domain" description="AB hydrolase-1" evidence="1">
    <location>
        <begin position="79"/>
        <end position="300"/>
    </location>
</feature>
<dbReference type="EMBL" id="RWBG01000005">
    <property type="protein sequence ID" value="RSK38638.1"/>
    <property type="molecule type" value="Genomic_DNA"/>
</dbReference>
<dbReference type="Proteomes" id="UP000270620">
    <property type="component" value="Unassembled WGS sequence"/>
</dbReference>
<dbReference type="Gene3D" id="3.40.50.1820">
    <property type="entry name" value="alpha/beta hydrolase"/>
    <property type="match status" value="1"/>
</dbReference>
<evidence type="ECO:0000313" key="2">
    <source>
        <dbReference type="EMBL" id="RSK38638.1"/>
    </source>
</evidence>
<dbReference type="GO" id="GO:0016787">
    <property type="term" value="F:hydrolase activity"/>
    <property type="evidence" value="ECO:0007669"/>
    <property type="project" value="UniProtKB-KW"/>
</dbReference>
<protein>
    <submittedName>
        <fullName evidence="2">Alpha/beta hydrolase</fullName>
    </submittedName>
</protein>
<reference evidence="2 3" key="1">
    <citation type="submission" date="2018-12" db="EMBL/GenBank/DDBJ databases">
        <title>Mangrovimonas spongiae sp. nov., a novel member of the genus Mangrovimonas isolated from marine sponge.</title>
        <authorList>
            <person name="Zhuang L."/>
            <person name="Luo L."/>
        </authorList>
    </citation>
    <scope>NUCLEOTIDE SEQUENCE [LARGE SCALE GENOMIC DNA]</scope>
    <source>
        <strain evidence="2 3">HN-E26</strain>
    </source>
</reference>
<keyword evidence="3" id="KW-1185">Reference proteome</keyword>
<accession>A0A428JX00</accession>
<dbReference type="SUPFAM" id="SSF53474">
    <property type="entry name" value="alpha/beta-Hydrolases"/>
    <property type="match status" value="1"/>
</dbReference>
<evidence type="ECO:0000259" key="1">
    <source>
        <dbReference type="Pfam" id="PF00561"/>
    </source>
</evidence>
<dbReference type="RefSeq" id="WP_125468482.1">
    <property type="nucleotide sequence ID" value="NZ_RWBG01000005.1"/>
</dbReference>
<dbReference type="InterPro" id="IPR029058">
    <property type="entry name" value="AB_hydrolase_fold"/>
</dbReference>
<comment type="caution">
    <text evidence="2">The sequence shown here is derived from an EMBL/GenBank/DDBJ whole genome shotgun (WGS) entry which is preliminary data.</text>
</comment>